<dbReference type="STRING" id="1229276.DI53_2743"/>
<dbReference type="Pfam" id="PF00226">
    <property type="entry name" value="DnaJ"/>
    <property type="match status" value="1"/>
</dbReference>
<dbReference type="PRINTS" id="PR00625">
    <property type="entry name" value="JDOMAIN"/>
</dbReference>
<gene>
    <name evidence="2" type="ORF">DI53_2743</name>
</gene>
<evidence type="ECO:0000313" key="2">
    <source>
        <dbReference type="EMBL" id="KGE13458.1"/>
    </source>
</evidence>
<name>A0A0B8T384_9SPHI</name>
<dbReference type="InterPro" id="IPR025309">
    <property type="entry name" value="KTSC_dom"/>
</dbReference>
<proteinExistence type="predicted"/>
<dbReference type="CDD" id="cd06257">
    <property type="entry name" value="DnaJ"/>
    <property type="match status" value="1"/>
</dbReference>
<feature type="domain" description="J" evidence="1">
    <location>
        <begin position="6"/>
        <end position="81"/>
    </location>
</feature>
<evidence type="ECO:0000259" key="1">
    <source>
        <dbReference type="PROSITE" id="PS50076"/>
    </source>
</evidence>
<dbReference type="InterPro" id="IPR036869">
    <property type="entry name" value="J_dom_sf"/>
</dbReference>
<dbReference type="Gene3D" id="1.10.287.110">
    <property type="entry name" value="DnaJ domain"/>
    <property type="match status" value="1"/>
</dbReference>
<dbReference type="SUPFAM" id="SSF46565">
    <property type="entry name" value="Chaperone J-domain"/>
    <property type="match status" value="1"/>
</dbReference>
<dbReference type="PROSITE" id="PS50076">
    <property type="entry name" value="DNAJ_2"/>
    <property type="match status" value="1"/>
</dbReference>
<reference evidence="3" key="1">
    <citation type="submission" date="2014-04" db="EMBL/GenBank/DDBJ databases">
        <title>Whole-Genome optical mapping and complete genome sequence of Sphingobacterium deserti sp. nov., a new spaces isolated from desert in the west of China.</title>
        <authorList>
            <person name="Teng C."/>
            <person name="Zhou Z."/>
            <person name="Li X."/>
            <person name="Chen M."/>
            <person name="Lin M."/>
            <person name="Wang L."/>
            <person name="Su S."/>
            <person name="Zhang C."/>
            <person name="Zhang W."/>
        </authorList>
    </citation>
    <scope>NUCLEOTIDE SEQUENCE [LARGE SCALE GENOMIC DNA]</scope>
    <source>
        <strain evidence="3">ACCC05744</strain>
    </source>
</reference>
<dbReference type="SMART" id="SM00271">
    <property type="entry name" value="DnaJ"/>
    <property type="match status" value="1"/>
</dbReference>
<dbReference type="RefSeq" id="WP_037500477.1">
    <property type="nucleotide sequence ID" value="NZ_JJMU01000051.1"/>
</dbReference>
<dbReference type="eggNOG" id="COG0484">
    <property type="taxonomic scope" value="Bacteria"/>
</dbReference>
<organism evidence="2 3">
    <name type="scientific">Sphingobacterium deserti</name>
    <dbReference type="NCBI Taxonomy" id="1229276"/>
    <lineage>
        <taxon>Bacteria</taxon>
        <taxon>Pseudomonadati</taxon>
        <taxon>Bacteroidota</taxon>
        <taxon>Sphingobacteriia</taxon>
        <taxon>Sphingobacteriales</taxon>
        <taxon>Sphingobacteriaceae</taxon>
        <taxon>Sphingobacterium</taxon>
    </lineage>
</organism>
<reference evidence="2 3" key="2">
    <citation type="journal article" date="2015" name="PLoS ONE">
        <title>Whole-Genome Optical Mapping and Finished Genome Sequence of Sphingobacterium deserti sp. nov., a New Species Isolated from the Western Desert of China.</title>
        <authorList>
            <person name="Teng C."/>
            <person name="Zhou Z."/>
            <person name="Molnar I."/>
            <person name="Li X."/>
            <person name="Tang R."/>
            <person name="Chen M."/>
            <person name="Wang L."/>
            <person name="Su S."/>
            <person name="Zhang W."/>
            <person name="Lin M."/>
        </authorList>
    </citation>
    <scope>NUCLEOTIDE SEQUENCE [LARGE SCALE GENOMIC DNA]</scope>
    <source>
        <strain evidence="3">ACCC05744</strain>
    </source>
</reference>
<sequence length="147" mass="17289">MKKIADYRKLLDLDAKADLSALKSRYRQIMKECHPDKFVNDEEGLRAAEERSKEMIEAYHFLVSICPETLENQKPIYKNTIETSNISDFDWKGHILTISFLDGSKYEYFNVPRNEYIKLVNADSPGRFAKRHIYPKYGYRNVLKTAE</sequence>
<dbReference type="OrthoDB" id="665715at2"/>
<dbReference type="Proteomes" id="UP000031802">
    <property type="component" value="Unassembled WGS sequence"/>
</dbReference>
<protein>
    <submittedName>
        <fullName evidence="2">Heat shock protein DnaJ domain-containing protein</fullName>
    </submittedName>
</protein>
<dbReference type="PATRIC" id="fig|1229276.3.peg.2826"/>
<comment type="caution">
    <text evidence="2">The sequence shown here is derived from an EMBL/GenBank/DDBJ whole genome shotgun (WGS) entry which is preliminary data.</text>
</comment>
<dbReference type="InterPro" id="IPR001623">
    <property type="entry name" value="DnaJ_domain"/>
</dbReference>
<keyword evidence="3" id="KW-1185">Reference proteome</keyword>
<dbReference type="Pfam" id="PF13619">
    <property type="entry name" value="KTSC"/>
    <property type="match status" value="1"/>
</dbReference>
<dbReference type="EMBL" id="JJMU01000051">
    <property type="protein sequence ID" value="KGE13458.1"/>
    <property type="molecule type" value="Genomic_DNA"/>
</dbReference>
<dbReference type="AlphaFoldDB" id="A0A0B8T384"/>
<keyword evidence="2" id="KW-0346">Stress response</keyword>
<evidence type="ECO:0000313" key="3">
    <source>
        <dbReference type="Proteomes" id="UP000031802"/>
    </source>
</evidence>
<accession>A0A0B8T384</accession>